<name>T1DRP8_ANOAQ</name>
<proteinExistence type="evidence at transcript level"/>
<sequence length="208" mass="20445">NGFFVVLCGHFGNSASLDRLLYFFSAGTSAGAASEMIGAATSPLATTSVGASGTTGVSFSSAATVASTLSDAFSVESATVAGCSSKVAGTSAVLFCESTSIASEAGSFSVGSSTDGFLVSPSSSFATTASTSLDTFSSSALLAKDDSEDGFVSDTSSATAFSTSSAVSLDEETSSLFWLSWLGFGVSVSLTTGASSFASLDTSLAVFA</sequence>
<feature type="non-terminal residue" evidence="1">
    <location>
        <position position="208"/>
    </location>
</feature>
<feature type="non-terminal residue" evidence="1">
    <location>
        <position position="1"/>
    </location>
</feature>
<dbReference type="EMBL" id="GAMD01001839">
    <property type="protein sequence ID" value="JAA99751.1"/>
    <property type="molecule type" value="mRNA"/>
</dbReference>
<protein>
    <submittedName>
        <fullName evidence="1">Putative lpxtg-motif cell wall anchor domain protein</fullName>
    </submittedName>
</protein>
<evidence type="ECO:0000313" key="1">
    <source>
        <dbReference type="EMBL" id="JAA99751.1"/>
    </source>
</evidence>
<dbReference type="AlphaFoldDB" id="T1DRP8"/>
<organism evidence="1">
    <name type="scientific">Anopheles aquasalis</name>
    <name type="common">Malaria mosquito</name>
    <dbReference type="NCBI Taxonomy" id="42839"/>
    <lineage>
        <taxon>Eukaryota</taxon>
        <taxon>Metazoa</taxon>
        <taxon>Ecdysozoa</taxon>
        <taxon>Arthropoda</taxon>
        <taxon>Hexapoda</taxon>
        <taxon>Insecta</taxon>
        <taxon>Pterygota</taxon>
        <taxon>Neoptera</taxon>
        <taxon>Endopterygota</taxon>
        <taxon>Diptera</taxon>
        <taxon>Nematocera</taxon>
        <taxon>Culicoidea</taxon>
        <taxon>Culicidae</taxon>
        <taxon>Anophelinae</taxon>
        <taxon>Anopheles</taxon>
    </lineage>
</organism>
<accession>T1DRP8</accession>
<reference evidence="1" key="1">
    <citation type="submission" date="2013-07" db="EMBL/GenBank/DDBJ databases">
        <title>Transcriptome sequencing and developmental regulation of gene expression in Anopheles aquasalis.</title>
        <authorList>
            <consortium name="Brazilian Malaria Network (MCT/CNPq/MS/SCTIE/DECIT/PRONEX 555648/2009-5) and Research Network on Bioactive Molecules from Arthropod Vectors (NAP-MOBIARVE"/>
            <consortium name="University of Sao Paulo)"/>
            <person name="Marinotti O."/>
            <person name="Ribeiro J.M.C."/>
            <person name="Costa-da-Silva A.L."/>
            <person name="Silva M.C.P."/>
            <person name="Lopes A.R."/>
            <person name="Barros M.S."/>
            <person name="Sa-Nunes A."/>
            <person name="Konjin B.B."/>
            <person name="Carvalho E."/>
            <person name="Suesdek L."/>
            <person name="Silva-Neto M.A.C."/>
            <person name="Capurro M.L."/>
        </authorList>
    </citation>
    <scope>NUCLEOTIDE SEQUENCE</scope>
    <source>
        <tissue evidence="1">Whole body</tissue>
    </source>
</reference>